<comment type="caution">
    <text evidence="1">The sequence shown here is derived from an EMBL/GenBank/DDBJ whole genome shotgun (WGS) entry which is preliminary data.</text>
</comment>
<dbReference type="Proteomes" id="UP000288716">
    <property type="component" value="Unassembled WGS sequence"/>
</dbReference>
<reference evidence="1 2" key="1">
    <citation type="journal article" date="2018" name="Gigascience">
        <title>Genomes of trombidid mites reveal novel predicted allergens and laterally-transferred genes associated with secondary metabolism.</title>
        <authorList>
            <person name="Dong X."/>
            <person name="Chaisiri K."/>
            <person name="Xia D."/>
            <person name="Armstrong S.D."/>
            <person name="Fang Y."/>
            <person name="Donnelly M.J."/>
            <person name="Kadowaki T."/>
            <person name="McGarry J.W."/>
            <person name="Darby A.C."/>
            <person name="Makepeace B.L."/>
        </authorList>
    </citation>
    <scope>NUCLEOTIDE SEQUENCE [LARGE SCALE GENOMIC DNA]</scope>
    <source>
        <strain evidence="1">UoL-UT</strain>
    </source>
</reference>
<accession>A0A443RSV5</accession>
<keyword evidence="2" id="KW-1185">Reference proteome</keyword>
<dbReference type="EMBL" id="NCKV01041742">
    <property type="protein sequence ID" value="RWS18310.1"/>
    <property type="molecule type" value="Genomic_DNA"/>
</dbReference>
<organism evidence="1 2">
    <name type="scientific">Leptotrombidium deliense</name>
    <dbReference type="NCBI Taxonomy" id="299467"/>
    <lineage>
        <taxon>Eukaryota</taxon>
        <taxon>Metazoa</taxon>
        <taxon>Ecdysozoa</taxon>
        <taxon>Arthropoda</taxon>
        <taxon>Chelicerata</taxon>
        <taxon>Arachnida</taxon>
        <taxon>Acari</taxon>
        <taxon>Acariformes</taxon>
        <taxon>Trombidiformes</taxon>
        <taxon>Prostigmata</taxon>
        <taxon>Anystina</taxon>
        <taxon>Parasitengona</taxon>
        <taxon>Trombiculoidea</taxon>
        <taxon>Trombiculidae</taxon>
        <taxon>Leptotrombidium</taxon>
    </lineage>
</organism>
<sequence length="114" mass="12963">MWGENLVCIAHRAVTHSLLTSEIPVSMKTAKTIPVPEVNNPEDMSKLRPISILPMLARILVKVVYELITKPLEKNGFFSECLHGFVKNHCIDTAYITEYVQRAFDEGDFVEILF</sequence>
<name>A0A443RSV5_9ACAR</name>
<dbReference type="VEuPathDB" id="VectorBase:LDEU013730"/>
<gene>
    <name evidence="1" type="ORF">B4U80_08057</name>
</gene>
<evidence type="ECO:0000313" key="1">
    <source>
        <dbReference type="EMBL" id="RWS18310.1"/>
    </source>
</evidence>
<evidence type="ECO:0000313" key="2">
    <source>
        <dbReference type="Proteomes" id="UP000288716"/>
    </source>
</evidence>
<proteinExistence type="predicted"/>
<dbReference type="AlphaFoldDB" id="A0A443RSV5"/>
<protein>
    <submittedName>
        <fullName evidence="1">Corticotropin-releasing factor-binding protein-like protein</fullName>
    </submittedName>
</protein>
<dbReference type="OrthoDB" id="6516885at2759"/>